<keyword evidence="5 11" id="KW-0819">tRNA processing</keyword>
<accession>U2V1E1</accession>
<dbReference type="PANTHER" id="PTHR45846:SF1">
    <property type="entry name" value="TRNA-DIHYDROURIDINE(47) SYNTHASE [NAD(P)(+)]-LIKE"/>
    <property type="match status" value="1"/>
</dbReference>
<evidence type="ECO:0000256" key="12">
    <source>
        <dbReference type="PIRSR" id="PIRSR006621-1"/>
    </source>
</evidence>
<evidence type="ECO:0000313" key="15">
    <source>
        <dbReference type="EMBL" id="ERL06516.1"/>
    </source>
</evidence>
<evidence type="ECO:0000313" key="16">
    <source>
        <dbReference type="Proteomes" id="UP000016638"/>
    </source>
</evidence>
<dbReference type="PIRSF" id="PIRSF006621">
    <property type="entry name" value="Dus"/>
    <property type="match status" value="1"/>
</dbReference>
<keyword evidence="16" id="KW-1185">Reference proteome</keyword>
<dbReference type="InterPro" id="IPR035587">
    <property type="entry name" value="DUS-like_FMN-bd"/>
</dbReference>
<dbReference type="PATRIC" id="fig|1125712.3.peg.2142"/>
<evidence type="ECO:0000256" key="6">
    <source>
        <dbReference type="ARBA" id="ARBA00022857"/>
    </source>
</evidence>
<dbReference type="Pfam" id="PF01207">
    <property type="entry name" value="Dus"/>
    <property type="match status" value="1"/>
</dbReference>
<keyword evidence="8 11" id="KW-0560">Oxidoreductase</keyword>
<dbReference type="eggNOG" id="COG0042">
    <property type="taxonomic scope" value="Bacteria"/>
</dbReference>
<comment type="caution">
    <text evidence="15">The sequence shown here is derived from an EMBL/GenBank/DDBJ whole genome shotgun (WGS) entry which is preliminary data.</text>
</comment>
<dbReference type="STRING" id="1125712.HMPREF1316_1377"/>
<feature type="domain" description="DUS-like FMN-binding" evidence="14">
    <location>
        <begin position="42"/>
        <end position="341"/>
    </location>
</feature>
<dbReference type="Gene3D" id="3.20.20.70">
    <property type="entry name" value="Aldolase class I"/>
    <property type="match status" value="1"/>
</dbReference>
<keyword evidence="2" id="KW-0820">tRNA-binding</keyword>
<protein>
    <recommendedName>
        <fullName evidence="11">tRNA-dihydrouridine synthase</fullName>
        <ecNumber evidence="11">1.3.1.-</ecNumber>
    </recommendedName>
</protein>
<evidence type="ECO:0000256" key="11">
    <source>
        <dbReference type="PIRNR" id="PIRNR006621"/>
    </source>
</evidence>
<evidence type="ECO:0000256" key="9">
    <source>
        <dbReference type="ARBA" id="ARBA00048205"/>
    </source>
</evidence>
<dbReference type="AlphaFoldDB" id="U2V1E1"/>
<comment type="cofactor">
    <cofactor evidence="11 13">
        <name>FMN</name>
        <dbReference type="ChEBI" id="CHEBI:58210"/>
    </cofactor>
</comment>
<keyword evidence="7" id="KW-0694">RNA-binding</keyword>
<dbReference type="CDD" id="cd02801">
    <property type="entry name" value="DUS_like_FMN"/>
    <property type="match status" value="1"/>
</dbReference>
<feature type="binding site" evidence="13">
    <location>
        <begin position="44"/>
        <end position="46"/>
    </location>
    <ligand>
        <name>FMN</name>
        <dbReference type="ChEBI" id="CHEBI:58210"/>
    </ligand>
</feature>
<name>U2V1E1_9ACTN</name>
<gene>
    <name evidence="15" type="ORF">HMPREF1316_1377</name>
</gene>
<feature type="binding site" evidence="13">
    <location>
        <position position="170"/>
    </location>
    <ligand>
        <name>FMN</name>
        <dbReference type="ChEBI" id="CHEBI:58210"/>
    </ligand>
</feature>
<organism evidence="15 16">
    <name type="scientific">Olsenella profusa F0195</name>
    <dbReference type="NCBI Taxonomy" id="1125712"/>
    <lineage>
        <taxon>Bacteria</taxon>
        <taxon>Bacillati</taxon>
        <taxon>Actinomycetota</taxon>
        <taxon>Coriobacteriia</taxon>
        <taxon>Coriobacteriales</taxon>
        <taxon>Atopobiaceae</taxon>
        <taxon>Olsenella</taxon>
    </lineage>
</organism>
<proteinExistence type="inferred from homology"/>
<evidence type="ECO:0000256" key="5">
    <source>
        <dbReference type="ARBA" id="ARBA00022694"/>
    </source>
</evidence>
<dbReference type="EC" id="1.3.1.-" evidence="11"/>
<feature type="active site" description="Proton donor" evidence="12">
    <location>
        <position position="131"/>
    </location>
</feature>
<evidence type="ECO:0000256" key="4">
    <source>
        <dbReference type="ARBA" id="ARBA00022643"/>
    </source>
</evidence>
<keyword evidence="4 11" id="KW-0288">FMN</keyword>
<dbReference type="RefSeq" id="WP_021726970.1">
    <property type="nucleotide sequence ID" value="NZ_AWEZ01000064.1"/>
</dbReference>
<keyword evidence="13" id="KW-0547">Nucleotide-binding</keyword>
<dbReference type="GO" id="GO:0050660">
    <property type="term" value="F:flavin adenine dinucleotide binding"/>
    <property type="evidence" value="ECO:0007669"/>
    <property type="project" value="InterPro"/>
</dbReference>
<dbReference type="GO" id="GO:0017150">
    <property type="term" value="F:tRNA dihydrouridine synthase activity"/>
    <property type="evidence" value="ECO:0007669"/>
    <property type="project" value="InterPro"/>
</dbReference>
<feature type="binding site" evidence="13">
    <location>
        <begin position="255"/>
        <end position="256"/>
    </location>
    <ligand>
        <name>FMN</name>
        <dbReference type="ChEBI" id="CHEBI:58210"/>
    </ligand>
</feature>
<dbReference type="Proteomes" id="UP000016638">
    <property type="component" value="Unassembled WGS sequence"/>
</dbReference>
<dbReference type="InterPro" id="IPR013785">
    <property type="entry name" value="Aldolase_TIM"/>
</dbReference>
<keyword evidence="6" id="KW-0521">NADP</keyword>
<dbReference type="InterPro" id="IPR024036">
    <property type="entry name" value="tRNA-dHydroUridine_Synthase_C"/>
</dbReference>
<feature type="binding site" evidence="13">
    <location>
        <position position="98"/>
    </location>
    <ligand>
        <name>FMN</name>
        <dbReference type="ChEBI" id="CHEBI:58210"/>
    </ligand>
</feature>
<comment type="similarity">
    <text evidence="11">Belongs to the dus family.</text>
</comment>
<comment type="catalytic activity">
    <reaction evidence="10">
        <text>a 5,6-dihydrouridine in tRNA + NAD(+) = a uridine in tRNA + NADH + H(+)</text>
        <dbReference type="Rhea" id="RHEA:54452"/>
        <dbReference type="Rhea" id="RHEA-COMP:13339"/>
        <dbReference type="Rhea" id="RHEA-COMP:13887"/>
        <dbReference type="ChEBI" id="CHEBI:15378"/>
        <dbReference type="ChEBI" id="CHEBI:57540"/>
        <dbReference type="ChEBI" id="CHEBI:57945"/>
        <dbReference type="ChEBI" id="CHEBI:65315"/>
        <dbReference type="ChEBI" id="CHEBI:74443"/>
    </reaction>
</comment>
<dbReference type="InterPro" id="IPR004652">
    <property type="entry name" value="DusB-like"/>
</dbReference>
<evidence type="ECO:0000256" key="10">
    <source>
        <dbReference type="ARBA" id="ARBA00048802"/>
    </source>
</evidence>
<reference evidence="15 16" key="1">
    <citation type="submission" date="2013-08" db="EMBL/GenBank/DDBJ databases">
        <authorList>
            <person name="Durkin A.S."/>
            <person name="Haft D.R."/>
            <person name="McCorrison J."/>
            <person name="Torralba M."/>
            <person name="Gillis M."/>
            <person name="Haft D.H."/>
            <person name="Methe B."/>
            <person name="Sutton G."/>
            <person name="Nelson K.E."/>
        </authorList>
    </citation>
    <scope>NUCLEOTIDE SEQUENCE [LARGE SCALE GENOMIC DNA]</scope>
    <source>
        <strain evidence="15 16">F0195</strain>
    </source>
</reference>
<evidence type="ECO:0000259" key="14">
    <source>
        <dbReference type="Pfam" id="PF01207"/>
    </source>
</evidence>
<dbReference type="GO" id="GO:0000049">
    <property type="term" value="F:tRNA binding"/>
    <property type="evidence" value="ECO:0007669"/>
    <property type="project" value="UniProtKB-KW"/>
</dbReference>
<keyword evidence="3 11" id="KW-0285">Flavoprotein</keyword>
<evidence type="ECO:0000256" key="7">
    <source>
        <dbReference type="ARBA" id="ARBA00022884"/>
    </source>
</evidence>
<evidence type="ECO:0000256" key="13">
    <source>
        <dbReference type="PIRSR" id="PIRSR006621-2"/>
    </source>
</evidence>
<dbReference type="SUPFAM" id="SSF51395">
    <property type="entry name" value="FMN-linked oxidoreductases"/>
    <property type="match status" value="1"/>
</dbReference>
<dbReference type="Gene3D" id="1.10.1200.80">
    <property type="entry name" value="Putative flavin oxidoreducatase, domain 2"/>
    <property type="match status" value="1"/>
</dbReference>
<dbReference type="PANTHER" id="PTHR45846">
    <property type="entry name" value="TRNA-DIHYDROURIDINE(47) SYNTHASE [NAD(P)(+)]-LIKE"/>
    <property type="match status" value="1"/>
</dbReference>
<evidence type="ECO:0000256" key="1">
    <source>
        <dbReference type="ARBA" id="ARBA00002790"/>
    </source>
</evidence>
<dbReference type="NCBIfam" id="TIGR00737">
    <property type="entry name" value="nifR3_yhdG"/>
    <property type="match status" value="1"/>
</dbReference>
<sequence>MTPLELLRAYGPAADLSTGVAPFASTLGDTLGARLAHNPFLMAPMAGVSDGAYRLMARAGGAALAYTEMVSVAGIHYGGEKTWDLVYPIEGEPDIAVQLFGSRPEQFREAAAAVQQRLKERLVLIDVNMACPVPKVTRKGEGSALLDDPKRATDIVRACLAETTVPVTCKIRRGRRAGEEVAPEFARAMEAAGVSALTVHGRTASQLYRGQADWDVVGRVVQAVRVPVIGSGDVLSAERAVRMLRETGATAVMVARGSYGNPWLFGEARDILARREHHVPTLAERLSALELQLRLLDATGAHMARGRSIAGWYLKGLPHATSWRGRFMGCTSIEEFVELCQELREVAHEVG</sequence>
<evidence type="ECO:0000256" key="2">
    <source>
        <dbReference type="ARBA" id="ARBA00022555"/>
    </source>
</evidence>
<dbReference type="OrthoDB" id="9764501at2"/>
<dbReference type="EMBL" id="AWEZ01000064">
    <property type="protein sequence ID" value="ERL06516.1"/>
    <property type="molecule type" value="Genomic_DNA"/>
</dbReference>
<evidence type="ECO:0000256" key="3">
    <source>
        <dbReference type="ARBA" id="ARBA00022630"/>
    </source>
</evidence>
<feature type="binding site" evidence="13">
    <location>
        <position position="200"/>
    </location>
    <ligand>
        <name>FMN</name>
        <dbReference type="ChEBI" id="CHEBI:58210"/>
    </ligand>
</feature>
<comment type="catalytic activity">
    <reaction evidence="9">
        <text>a 5,6-dihydrouridine in tRNA + NADP(+) = a uridine in tRNA + NADPH + H(+)</text>
        <dbReference type="Rhea" id="RHEA:23624"/>
        <dbReference type="Rhea" id="RHEA-COMP:13339"/>
        <dbReference type="Rhea" id="RHEA-COMP:13887"/>
        <dbReference type="ChEBI" id="CHEBI:15378"/>
        <dbReference type="ChEBI" id="CHEBI:57783"/>
        <dbReference type="ChEBI" id="CHEBI:58349"/>
        <dbReference type="ChEBI" id="CHEBI:65315"/>
        <dbReference type="ChEBI" id="CHEBI:74443"/>
    </reaction>
</comment>
<evidence type="ECO:0000256" key="8">
    <source>
        <dbReference type="ARBA" id="ARBA00023002"/>
    </source>
</evidence>
<comment type="function">
    <text evidence="1 11">Catalyzes the synthesis of 5,6-dihydrouridine (D), a modified base found in the D-loop of most tRNAs, via the reduction of the C5-C6 double bond in target uridines.</text>
</comment>
<dbReference type="InterPro" id="IPR001269">
    <property type="entry name" value="DUS_fam"/>
</dbReference>